<dbReference type="SUPFAM" id="SSF110849">
    <property type="entry name" value="ParB/Sulfiredoxin"/>
    <property type="match status" value="1"/>
</dbReference>
<evidence type="ECO:0000313" key="3">
    <source>
        <dbReference type="Proteomes" id="UP000184263"/>
    </source>
</evidence>
<organism evidence="2 3">
    <name type="scientific">Selenomonas ruminantium</name>
    <dbReference type="NCBI Taxonomy" id="971"/>
    <lineage>
        <taxon>Bacteria</taxon>
        <taxon>Bacillati</taxon>
        <taxon>Bacillota</taxon>
        <taxon>Negativicutes</taxon>
        <taxon>Selenomonadales</taxon>
        <taxon>Selenomonadaceae</taxon>
        <taxon>Selenomonas</taxon>
    </lineage>
</organism>
<protein>
    <submittedName>
        <fullName evidence="2">ParB-like nuclease domain-containing protein</fullName>
    </submittedName>
</protein>
<dbReference type="Proteomes" id="UP000184263">
    <property type="component" value="Unassembled WGS sequence"/>
</dbReference>
<feature type="domain" description="ParB-like N-terminal" evidence="1">
    <location>
        <begin position="90"/>
        <end position="132"/>
    </location>
</feature>
<dbReference type="InterPro" id="IPR003115">
    <property type="entry name" value="ParB_N"/>
</dbReference>
<reference evidence="2 3" key="1">
    <citation type="submission" date="2016-11" db="EMBL/GenBank/DDBJ databases">
        <authorList>
            <person name="Jaros S."/>
            <person name="Januszkiewicz K."/>
            <person name="Wedrychowicz H."/>
        </authorList>
    </citation>
    <scope>NUCLEOTIDE SEQUENCE [LARGE SCALE GENOMIC DNA]</scope>
    <source>
        <strain evidence="2 3">HD4</strain>
    </source>
</reference>
<proteinExistence type="predicted"/>
<dbReference type="Gene3D" id="3.90.1530.10">
    <property type="entry name" value="Conserved hypothetical protein from pyrococcus furiosus pfu- 392566-001, ParB domain"/>
    <property type="match status" value="1"/>
</dbReference>
<dbReference type="InterPro" id="IPR036086">
    <property type="entry name" value="ParB/Sulfiredoxin_sf"/>
</dbReference>
<sequence>MSKKMDLSSTMDNFISDNYGDGASSLDYWTNLSQDDVKELNGEQAKASKERQEKIESLYPVFSREQILLEKLVPADEGWNFFPAQNNGVLEELMKNIVVYGQLTPAIVWKQPNGTYTILGGHTRFQAIQKLHEIFLEVGDQEQAKRFEVMDCNVYDYSELDEIEARKIIIFDNVIRRENSTAVKARSVITMAQLEKDTRSSRRPDTRRTRALDNVALALGEPIGTIKDLYRLRNLISEFWPLVDAGDRNNRITNQLARAIAVLEPELQQYIYENELYKNRLTSSQLAKLKKARSIADLDELFTAPEVFTVTAKAELTEQLPADYKPVLMFCSEDELEKIRDIIEWNVCADNSISKQTKDILRRLFAEAKKKEMV</sequence>
<evidence type="ECO:0000259" key="1">
    <source>
        <dbReference type="Pfam" id="PF02195"/>
    </source>
</evidence>
<dbReference type="Pfam" id="PF02195">
    <property type="entry name" value="ParB_N"/>
    <property type="match status" value="1"/>
</dbReference>
<dbReference type="OrthoDB" id="1662300at2"/>
<evidence type="ECO:0000313" key="2">
    <source>
        <dbReference type="EMBL" id="SHL02520.1"/>
    </source>
</evidence>
<dbReference type="AlphaFoldDB" id="A0A1M6X963"/>
<dbReference type="RefSeq" id="WP_073092359.1">
    <property type="nucleotide sequence ID" value="NZ_FRBC01000033.1"/>
</dbReference>
<dbReference type="CDD" id="cd16387">
    <property type="entry name" value="ParB_N_Srx"/>
    <property type="match status" value="1"/>
</dbReference>
<dbReference type="EMBL" id="FRBC01000033">
    <property type="protein sequence ID" value="SHL02520.1"/>
    <property type="molecule type" value="Genomic_DNA"/>
</dbReference>
<name>A0A1M6X963_SELRU</name>
<gene>
    <name evidence="2" type="ORF">SAMN05216582_13323</name>
</gene>
<accession>A0A1M6X963</accession>